<dbReference type="PATRIC" id="fig|568816.4.peg.1212"/>
<dbReference type="Proteomes" id="UP000007093">
    <property type="component" value="Chromosome"/>
</dbReference>
<dbReference type="KEGG" id="ain:Acin_1255"/>
<accession>G4Q8P7</accession>
<dbReference type="InterPro" id="IPR001387">
    <property type="entry name" value="Cro/C1-type_HTH"/>
</dbReference>
<dbReference type="InParanoid" id="G4Q8P7"/>
<gene>
    <name evidence="2" type="ordered locus">Acin_1255</name>
</gene>
<sequence length="151" mass="17186">MKMDAEMMENVRQNEKYYRMKAEVSAKQIGEITGHCESWIIMFEHGVIKTLGEKDIQKITKALGIRIKDLLQPAGSPVLSVTKAERRRGMKNLEKIRKHKGLTVPELNIRLGLGRGRLQRAINGYGEFGIKTWLLIADALNMDLKVLIGRE</sequence>
<dbReference type="PROSITE" id="PS50943">
    <property type="entry name" value="HTH_CROC1"/>
    <property type="match status" value="1"/>
</dbReference>
<evidence type="ECO:0000313" key="2">
    <source>
        <dbReference type="EMBL" id="AEQ22480.1"/>
    </source>
</evidence>
<dbReference type="GO" id="GO:0003677">
    <property type="term" value="F:DNA binding"/>
    <property type="evidence" value="ECO:0007669"/>
    <property type="project" value="InterPro"/>
</dbReference>
<dbReference type="AlphaFoldDB" id="G4Q8P7"/>
<dbReference type="InterPro" id="IPR010982">
    <property type="entry name" value="Lambda_DNA-bd_dom_sf"/>
</dbReference>
<proteinExistence type="predicted"/>
<evidence type="ECO:0000259" key="1">
    <source>
        <dbReference type="PROSITE" id="PS50943"/>
    </source>
</evidence>
<dbReference type="STRING" id="568816.Acin_1255"/>
<keyword evidence="3" id="KW-1185">Reference proteome</keyword>
<organism evidence="2 3">
    <name type="scientific">Acidaminococcus intestini (strain RyC-MR95)</name>
    <dbReference type="NCBI Taxonomy" id="568816"/>
    <lineage>
        <taxon>Bacteria</taxon>
        <taxon>Bacillati</taxon>
        <taxon>Bacillota</taxon>
        <taxon>Negativicutes</taxon>
        <taxon>Acidaminococcales</taxon>
        <taxon>Acidaminococcaceae</taxon>
        <taxon>Acidaminococcus</taxon>
    </lineage>
</organism>
<dbReference type="SMART" id="SM00530">
    <property type="entry name" value="HTH_XRE"/>
    <property type="match status" value="2"/>
</dbReference>
<name>G4Q8P7_ACIIR</name>
<dbReference type="EMBL" id="CP003058">
    <property type="protein sequence ID" value="AEQ22480.1"/>
    <property type="molecule type" value="Genomic_DNA"/>
</dbReference>
<dbReference type="Gene3D" id="1.10.260.40">
    <property type="entry name" value="lambda repressor-like DNA-binding domains"/>
    <property type="match status" value="2"/>
</dbReference>
<reference evidence="2 3" key="1">
    <citation type="journal article" date="2011" name="J. Bacteriol.">
        <title>Complete genome sequence of Acidaminococcus intestini RYC-MR95, a Gram-negative bacterium from the phylum Firmicutes.</title>
        <authorList>
            <person name="D'Auria G."/>
            <person name="Galan J.C."/>
            <person name="Rodriguez-Alcayna M."/>
            <person name="Moya A."/>
            <person name="Baquero F."/>
            <person name="Latorre A."/>
        </authorList>
    </citation>
    <scope>NUCLEOTIDE SEQUENCE [LARGE SCALE GENOMIC DNA]</scope>
    <source>
        <strain evidence="2 3">RyC-MR95</strain>
    </source>
</reference>
<evidence type="ECO:0000313" key="3">
    <source>
        <dbReference type="Proteomes" id="UP000007093"/>
    </source>
</evidence>
<dbReference type="SUPFAM" id="SSF47413">
    <property type="entry name" value="lambda repressor-like DNA-binding domains"/>
    <property type="match status" value="2"/>
</dbReference>
<dbReference type="CDD" id="cd00093">
    <property type="entry name" value="HTH_XRE"/>
    <property type="match status" value="1"/>
</dbReference>
<dbReference type="HOGENOM" id="CLU_1727396_0_0_9"/>
<protein>
    <recommendedName>
        <fullName evidence="1">HTH cro/C1-type domain-containing protein</fullName>
    </recommendedName>
</protein>
<feature type="domain" description="HTH cro/C1-type" evidence="1">
    <location>
        <begin position="93"/>
        <end position="147"/>
    </location>
</feature>